<protein>
    <submittedName>
        <fullName evidence="1">Uncharacterized protein</fullName>
    </submittedName>
</protein>
<evidence type="ECO:0000313" key="2">
    <source>
        <dbReference type="Proteomes" id="UP000828390"/>
    </source>
</evidence>
<evidence type="ECO:0000313" key="1">
    <source>
        <dbReference type="EMBL" id="KAH3798388.1"/>
    </source>
</evidence>
<reference evidence="1" key="1">
    <citation type="journal article" date="2019" name="bioRxiv">
        <title>The Genome of the Zebra Mussel, Dreissena polymorpha: A Resource for Invasive Species Research.</title>
        <authorList>
            <person name="McCartney M.A."/>
            <person name="Auch B."/>
            <person name="Kono T."/>
            <person name="Mallez S."/>
            <person name="Zhang Y."/>
            <person name="Obille A."/>
            <person name="Becker A."/>
            <person name="Abrahante J.E."/>
            <person name="Garbe J."/>
            <person name="Badalamenti J.P."/>
            <person name="Herman A."/>
            <person name="Mangelson H."/>
            <person name="Liachko I."/>
            <person name="Sullivan S."/>
            <person name="Sone E.D."/>
            <person name="Koren S."/>
            <person name="Silverstein K.A.T."/>
            <person name="Beckman K.B."/>
            <person name="Gohl D.M."/>
        </authorList>
    </citation>
    <scope>NUCLEOTIDE SEQUENCE</scope>
    <source>
        <strain evidence="1">Duluth1</strain>
        <tissue evidence="1">Whole animal</tissue>
    </source>
</reference>
<gene>
    <name evidence="1" type="ORF">DPMN_151987</name>
</gene>
<sequence>MHWNAEGVGKKNTDSKTFLHVNIIKIYEAYSKHIYKWGGPYRSEETRCSEAMVNEGIRWSEQRIMDANGL</sequence>
<dbReference type="EMBL" id="JAIWYP010000007">
    <property type="protein sequence ID" value="KAH3798388.1"/>
    <property type="molecule type" value="Genomic_DNA"/>
</dbReference>
<proteinExistence type="predicted"/>
<name>A0A9D4FJJ8_DREPO</name>
<comment type="caution">
    <text evidence="1">The sequence shown here is derived from an EMBL/GenBank/DDBJ whole genome shotgun (WGS) entry which is preliminary data.</text>
</comment>
<dbReference type="Proteomes" id="UP000828390">
    <property type="component" value="Unassembled WGS sequence"/>
</dbReference>
<accession>A0A9D4FJJ8</accession>
<reference evidence="1" key="2">
    <citation type="submission" date="2020-11" db="EMBL/GenBank/DDBJ databases">
        <authorList>
            <person name="McCartney M.A."/>
            <person name="Auch B."/>
            <person name="Kono T."/>
            <person name="Mallez S."/>
            <person name="Becker A."/>
            <person name="Gohl D.M."/>
            <person name="Silverstein K.A.T."/>
            <person name="Koren S."/>
            <person name="Bechman K.B."/>
            <person name="Herman A."/>
            <person name="Abrahante J.E."/>
            <person name="Garbe J."/>
        </authorList>
    </citation>
    <scope>NUCLEOTIDE SEQUENCE</scope>
    <source>
        <strain evidence="1">Duluth1</strain>
        <tissue evidence="1">Whole animal</tissue>
    </source>
</reference>
<dbReference type="AlphaFoldDB" id="A0A9D4FJJ8"/>
<organism evidence="1 2">
    <name type="scientific">Dreissena polymorpha</name>
    <name type="common">Zebra mussel</name>
    <name type="synonym">Mytilus polymorpha</name>
    <dbReference type="NCBI Taxonomy" id="45954"/>
    <lineage>
        <taxon>Eukaryota</taxon>
        <taxon>Metazoa</taxon>
        <taxon>Spiralia</taxon>
        <taxon>Lophotrochozoa</taxon>
        <taxon>Mollusca</taxon>
        <taxon>Bivalvia</taxon>
        <taxon>Autobranchia</taxon>
        <taxon>Heteroconchia</taxon>
        <taxon>Euheterodonta</taxon>
        <taxon>Imparidentia</taxon>
        <taxon>Neoheterodontei</taxon>
        <taxon>Myida</taxon>
        <taxon>Dreissenoidea</taxon>
        <taxon>Dreissenidae</taxon>
        <taxon>Dreissena</taxon>
    </lineage>
</organism>
<keyword evidence="2" id="KW-1185">Reference proteome</keyword>